<proteinExistence type="predicted"/>
<keyword evidence="4" id="KW-1185">Reference proteome</keyword>
<keyword evidence="2" id="KW-0732">Signal</keyword>
<organism evidence="3 4">
    <name type="scientific">Enterococcus florum</name>
    <dbReference type="NCBI Taxonomy" id="2480627"/>
    <lineage>
        <taxon>Bacteria</taxon>
        <taxon>Bacillati</taxon>
        <taxon>Bacillota</taxon>
        <taxon>Bacilli</taxon>
        <taxon>Lactobacillales</taxon>
        <taxon>Enterococcaceae</taxon>
        <taxon>Enterococcus</taxon>
    </lineage>
</organism>
<dbReference type="RefSeq" id="WP_146624135.1">
    <property type="nucleotide sequence ID" value="NZ_BJCC01000038.1"/>
</dbReference>
<feature type="chain" id="PRO_5020798588" evidence="2">
    <location>
        <begin position="26"/>
        <end position="202"/>
    </location>
</feature>
<sequence length="202" mass="20550">MKKIIATALVGAACLMSLSGLTAEAAQVNTRGAGVNKLGYCLITGEERVSQADCPIGQNRFLPTQNKTLTSNQSFLLAAARQRPQDGTGYKNGRNGGTGQNAGNGKQDGTGPGCADGPRAADCPYWEEKQTNNGTNSTAGETLQSFSQSNTTQSSAHSANKGHGNGVRDGSGGGTGKNAGNGLRHGRGADGQRGHNAGTCIN</sequence>
<comment type="caution">
    <text evidence="3">The sequence shown here is derived from an EMBL/GenBank/DDBJ whole genome shotgun (WGS) entry which is preliminary data.</text>
</comment>
<feature type="region of interest" description="Disordered" evidence="1">
    <location>
        <begin position="82"/>
        <end position="202"/>
    </location>
</feature>
<dbReference type="AlphaFoldDB" id="A0A4P5PG63"/>
<evidence type="ECO:0000256" key="1">
    <source>
        <dbReference type="SAM" id="MobiDB-lite"/>
    </source>
</evidence>
<evidence type="ECO:0000256" key="2">
    <source>
        <dbReference type="SAM" id="SignalP"/>
    </source>
</evidence>
<protein>
    <submittedName>
        <fullName evidence="3">Uncharacterized protein</fullName>
    </submittedName>
</protein>
<dbReference type="Proteomes" id="UP000290567">
    <property type="component" value="Unassembled WGS sequence"/>
</dbReference>
<gene>
    <name evidence="3" type="ORF">NRIC_36550</name>
</gene>
<evidence type="ECO:0000313" key="3">
    <source>
        <dbReference type="EMBL" id="GCF95764.1"/>
    </source>
</evidence>
<reference evidence="4" key="1">
    <citation type="submission" date="2019-02" db="EMBL/GenBank/DDBJ databases">
        <title>Draft genome sequence of Enterococcus sp. Gos25-1.</title>
        <authorList>
            <person name="Tanaka N."/>
            <person name="Shiwa Y."/>
            <person name="Fujita N."/>
        </authorList>
    </citation>
    <scope>NUCLEOTIDE SEQUENCE [LARGE SCALE GENOMIC DNA]</scope>
    <source>
        <strain evidence="4">Gos25-1</strain>
    </source>
</reference>
<dbReference type="EMBL" id="BJCC01000038">
    <property type="protein sequence ID" value="GCF95764.1"/>
    <property type="molecule type" value="Genomic_DNA"/>
</dbReference>
<feature type="compositionally biased region" description="Gly residues" evidence="1">
    <location>
        <begin position="163"/>
        <end position="179"/>
    </location>
</feature>
<accession>A0A4P5PG63</accession>
<feature type="compositionally biased region" description="Low complexity" evidence="1">
    <location>
        <begin position="142"/>
        <end position="155"/>
    </location>
</feature>
<feature type="compositionally biased region" description="Polar residues" evidence="1">
    <location>
        <begin position="131"/>
        <end position="141"/>
    </location>
</feature>
<name>A0A4P5PG63_9ENTE</name>
<evidence type="ECO:0000313" key="4">
    <source>
        <dbReference type="Proteomes" id="UP000290567"/>
    </source>
</evidence>
<feature type="compositionally biased region" description="Gly residues" evidence="1">
    <location>
        <begin position="94"/>
        <end position="114"/>
    </location>
</feature>
<feature type="signal peptide" evidence="2">
    <location>
        <begin position="1"/>
        <end position="25"/>
    </location>
</feature>